<name>A0A5C6ANI8_9BACT</name>
<comment type="caution">
    <text evidence="3">The sequence shown here is derived from an EMBL/GenBank/DDBJ whole genome shotgun (WGS) entry which is preliminary data.</text>
</comment>
<keyword evidence="1" id="KW-0812">Transmembrane</keyword>
<accession>A0A5C6ANI8</accession>
<keyword evidence="4" id="KW-1185">Reference proteome</keyword>
<dbReference type="NCBIfam" id="TIGR04294">
    <property type="entry name" value="pre_pil_HX9DG"/>
    <property type="match status" value="1"/>
</dbReference>
<dbReference type="Pfam" id="PF07963">
    <property type="entry name" value="N_methyl"/>
    <property type="match status" value="1"/>
</dbReference>
<dbReference type="RefSeq" id="WP_197526326.1">
    <property type="nucleotide sequence ID" value="NZ_SJPR01000001.1"/>
</dbReference>
<dbReference type="InterPro" id="IPR011453">
    <property type="entry name" value="DUF1559"/>
</dbReference>
<feature type="domain" description="DUF1559" evidence="2">
    <location>
        <begin position="47"/>
        <end position="350"/>
    </location>
</feature>
<dbReference type="InterPro" id="IPR045584">
    <property type="entry name" value="Pilin-like"/>
</dbReference>
<protein>
    <recommendedName>
        <fullName evidence="2">DUF1559 domain-containing protein</fullName>
    </recommendedName>
</protein>
<proteinExistence type="predicted"/>
<evidence type="ECO:0000313" key="4">
    <source>
        <dbReference type="Proteomes" id="UP000317421"/>
    </source>
</evidence>
<gene>
    <name evidence="3" type="ORF">Pla108_15240</name>
</gene>
<organism evidence="3 4">
    <name type="scientific">Botrimarina colliarenosi</name>
    <dbReference type="NCBI Taxonomy" id="2528001"/>
    <lineage>
        <taxon>Bacteria</taxon>
        <taxon>Pseudomonadati</taxon>
        <taxon>Planctomycetota</taxon>
        <taxon>Planctomycetia</taxon>
        <taxon>Pirellulales</taxon>
        <taxon>Lacipirellulaceae</taxon>
        <taxon>Botrimarina</taxon>
    </lineage>
</organism>
<keyword evidence="1" id="KW-0472">Membrane</keyword>
<dbReference type="EMBL" id="SJPR01000001">
    <property type="protein sequence ID" value="TWU00572.1"/>
    <property type="molecule type" value="Genomic_DNA"/>
</dbReference>
<dbReference type="NCBIfam" id="TIGR02532">
    <property type="entry name" value="IV_pilin_GFxxxE"/>
    <property type="match status" value="1"/>
</dbReference>
<keyword evidence="1" id="KW-1133">Transmembrane helix</keyword>
<dbReference type="InterPro" id="IPR012902">
    <property type="entry name" value="N_methyl_site"/>
</dbReference>
<sequence length="370" mass="39430">MECDEVRRNVPIAVQSPRSRPAFTLVELLVVIAIIGILVALLLPAVQAAREAARRTQCNNQLRQLVLAAHNYLSAQGTLPSHGDVPSHLSSHAKLLPYMEEQNLIDLVDQDKHWREQTALLELPLPFLRCPSGVPQLTAINGRDFGLSGGSRGDIRVAELTPHYVGNMGARPAKCTQGGGGRGGGGAWTTDPYATYMAKDIGCIDSAPSSSHGDGQSGGTARNGAIYPRSKIDFGDITDGSSKTIMYGELSWANVDVRQSPDENLTPPPFESWMVGSTTLGGLSDPNSAYGYIENAKNVRYGIEERALVDPVDKRPLTPGTDASLGSNHPGGTHLGMCDGSAQFVQKDVESDLLRAMASRAAGETNSPAF</sequence>
<evidence type="ECO:0000259" key="2">
    <source>
        <dbReference type="Pfam" id="PF07596"/>
    </source>
</evidence>
<evidence type="ECO:0000256" key="1">
    <source>
        <dbReference type="SAM" id="Phobius"/>
    </source>
</evidence>
<reference evidence="3 4" key="1">
    <citation type="submission" date="2019-02" db="EMBL/GenBank/DDBJ databases">
        <title>Deep-cultivation of Planctomycetes and their phenomic and genomic characterization uncovers novel biology.</title>
        <authorList>
            <person name="Wiegand S."/>
            <person name="Jogler M."/>
            <person name="Boedeker C."/>
            <person name="Pinto D."/>
            <person name="Vollmers J."/>
            <person name="Rivas-Marin E."/>
            <person name="Kohn T."/>
            <person name="Peeters S.H."/>
            <person name="Heuer A."/>
            <person name="Rast P."/>
            <person name="Oberbeckmann S."/>
            <person name="Bunk B."/>
            <person name="Jeske O."/>
            <person name="Meyerdierks A."/>
            <person name="Storesund J.E."/>
            <person name="Kallscheuer N."/>
            <person name="Luecker S."/>
            <person name="Lage O.M."/>
            <person name="Pohl T."/>
            <person name="Merkel B.J."/>
            <person name="Hornburger P."/>
            <person name="Mueller R.-W."/>
            <person name="Bruemmer F."/>
            <person name="Labrenz M."/>
            <person name="Spormann A.M."/>
            <person name="Op Den Camp H."/>
            <person name="Overmann J."/>
            <person name="Amann R."/>
            <person name="Jetten M.S.M."/>
            <person name="Mascher T."/>
            <person name="Medema M.H."/>
            <person name="Devos D.P."/>
            <person name="Kaster A.-K."/>
            <person name="Ovreas L."/>
            <person name="Rohde M."/>
            <person name="Galperin M.Y."/>
            <person name="Jogler C."/>
        </authorList>
    </citation>
    <scope>NUCLEOTIDE SEQUENCE [LARGE SCALE GENOMIC DNA]</scope>
    <source>
        <strain evidence="3 4">Pla108</strain>
    </source>
</reference>
<feature type="transmembrane region" description="Helical" evidence="1">
    <location>
        <begin position="22"/>
        <end position="46"/>
    </location>
</feature>
<dbReference type="Pfam" id="PF07596">
    <property type="entry name" value="SBP_bac_10"/>
    <property type="match status" value="1"/>
</dbReference>
<dbReference type="PANTHER" id="PTHR30093:SF2">
    <property type="entry name" value="TYPE II SECRETION SYSTEM PROTEIN H"/>
    <property type="match status" value="1"/>
</dbReference>
<dbReference type="Proteomes" id="UP000317421">
    <property type="component" value="Unassembled WGS sequence"/>
</dbReference>
<dbReference type="AlphaFoldDB" id="A0A5C6ANI8"/>
<dbReference type="SUPFAM" id="SSF54523">
    <property type="entry name" value="Pili subunits"/>
    <property type="match status" value="1"/>
</dbReference>
<evidence type="ECO:0000313" key="3">
    <source>
        <dbReference type="EMBL" id="TWU00572.1"/>
    </source>
</evidence>
<dbReference type="PANTHER" id="PTHR30093">
    <property type="entry name" value="GENERAL SECRETION PATHWAY PROTEIN G"/>
    <property type="match status" value="1"/>
</dbReference>
<dbReference type="Gene3D" id="3.30.700.10">
    <property type="entry name" value="Glycoprotein, Type 4 Pilin"/>
    <property type="match status" value="1"/>
</dbReference>
<dbReference type="InterPro" id="IPR027558">
    <property type="entry name" value="Pre_pil_HX9DG_C"/>
</dbReference>